<protein>
    <submittedName>
        <fullName evidence="2">Uncharacterized protein</fullName>
    </submittedName>
</protein>
<evidence type="ECO:0000256" key="1">
    <source>
        <dbReference type="SAM" id="SignalP"/>
    </source>
</evidence>
<comment type="caution">
    <text evidence="2">The sequence shown here is derived from an EMBL/GenBank/DDBJ whole genome shotgun (WGS) entry which is preliminary data.</text>
</comment>
<organism evidence="2 3">
    <name type="scientific">Alectoria fallacina</name>
    <dbReference type="NCBI Taxonomy" id="1903189"/>
    <lineage>
        <taxon>Eukaryota</taxon>
        <taxon>Fungi</taxon>
        <taxon>Dikarya</taxon>
        <taxon>Ascomycota</taxon>
        <taxon>Pezizomycotina</taxon>
        <taxon>Lecanoromycetes</taxon>
        <taxon>OSLEUM clade</taxon>
        <taxon>Lecanoromycetidae</taxon>
        <taxon>Lecanorales</taxon>
        <taxon>Lecanorineae</taxon>
        <taxon>Parmeliaceae</taxon>
        <taxon>Alectoria</taxon>
    </lineage>
</organism>
<dbReference type="EMBL" id="CAJPDR010000010">
    <property type="protein sequence ID" value="CAF9905263.1"/>
    <property type="molecule type" value="Genomic_DNA"/>
</dbReference>
<keyword evidence="1" id="KW-0732">Signal</keyword>
<dbReference type="OrthoDB" id="5332459at2759"/>
<proteinExistence type="predicted"/>
<dbReference type="Proteomes" id="UP000664203">
    <property type="component" value="Unassembled WGS sequence"/>
</dbReference>
<gene>
    <name evidence="2" type="ORF">ALECFALPRED_000199</name>
</gene>
<sequence>MLNPTLALFLSIALTTSAIVIPPPSSIHLSDPGLATGNLSLPDPRFSITSRFATPLLPIDACLINVMYFMTEIAYGDFTQRHEPKTYRVPGYDEVEIVTGTAMTARFLFWGAWLAMEYMMNNNRFHDVLWTLRWEETVLGTIKIQTSAPHLSLPDSNNIQGFRVPSTGNGTADPKATISDTNISKDSLHTQFELFIYFFPDGKTLTKYEIFMVCYTGLLYCARKPTTASLQDFGDTSPIGDVSLHLFQYGPSLAYAYIIRTLSQIPRYLLEHPLGFREIHFELKFGGVLSARGAITKGRG</sequence>
<dbReference type="AlphaFoldDB" id="A0A8H3EIP6"/>
<feature type="chain" id="PRO_5035002556" evidence="1">
    <location>
        <begin position="19"/>
        <end position="300"/>
    </location>
</feature>
<accession>A0A8H3EIP6</accession>
<keyword evidence="3" id="KW-1185">Reference proteome</keyword>
<feature type="signal peptide" evidence="1">
    <location>
        <begin position="1"/>
        <end position="18"/>
    </location>
</feature>
<evidence type="ECO:0000313" key="2">
    <source>
        <dbReference type="EMBL" id="CAF9905263.1"/>
    </source>
</evidence>
<reference evidence="2" key="1">
    <citation type="submission" date="2021-03" db="EMBL/GenBank/DDBJ databases">
        <authorList>
            <person name="Tagirdzhanova G."/>
        </authorList>
    </citation>
    <scope>NUCLEOTIDE SEQUENCE</scope>
</reference>
<name>A0A8H3EIP6_9LECA</name>
<evidence type="ECO:0000313" key="3">
    <source>
        <dbReference type="Proteomes" id="UP000664203"/>
    </source>
</evidence>